<name>A0A183DAX9_9BILA</name>
<organism evidence="3">
    <name type="scientific">Gongylonema pulchrum</name>
    <dbReference type="NCBI Taxonomy" id="637853"/>
    <lineage>
        <taxon>Eukaryota</taxon>
        <taxon>Metazoa</taxon>
        <taxon>Ecdysozoa</taxon>
        <taxon>Nematoda</taxon>
        <taxon>Chromadorea</taxon>
        <taxon>Rhabditida</taxon>
        <taxon>Spirurina</taxon>
        <taxon>Spiruromorpha</taxon>
        <taxon>Spiruroidea</taxon>
        <taxon>Gongylonematidae</taxon>
        <taxon>Gongylonema</taxon>
    </lineage>
</organism>
<gene>
    <name evidence="1" type="ORF">GPUH_LOCUS5870</name>
</gene>
<sequence length="159" mass="18019">MRKHYGGIIPQVMHWTLDGLSYFNRNDVSLECDKSMARDLLLRAAINLCRSLGSPNMLEIKIAYKLNVLFASLVITLLENVGQDDSPTAISLFKSACACADDFLCNQALLLREYFVTNLLDEAFAVCFYKLFFEQIKVLFPLTDKNGNFCRPEQLSCSE</sequence>
<evidence type="ECO:0000313" key="1">
    <source>
        <dbReference type="EMBL" id="VDK52505.1"/>
    </source>
</evidence>
<evidence type="ECO:0000313" key="3">
    <source>
        <dbReference type="WBParaSite" id="GPUH_0000587801-mRNA-1"/>
    </source>
</evidence>
<reference evidence="3" key="1">
    <citation type="submission" date="2016-06" db="UniProtKB">
        <authorList>
            <consortium name="WormBaseParasite"/>
        </authorList>
    </citation>
    <scope>IDENTIFICATION</scope>
</reference>
<proteinExistence type="predicted"/>
<dbReference type="EMBL" id="UYRT01012960">
    <property type="protein sequence ID" value="VDK52505.1"/>
    <property type="molecule type" value="Genomic_DNA"/>
</dbReference>
<dbReference type="Proteomes" id="UP000271098">
    <property type="component" value="Unassembled WGS sequence"/>
</dbReference>
<protein>
    <submittedName>
        <fullName evidence="1 3">Uncharacterized protein</fullName>
    </submittedName>
</protein>
<dbReference type="AlphaFoldDB" id="A0A183DAX9"/>
<reference evidence="1 2" key="2">
    <citation type="submission" date="2018-11" db="EMBL/GenBank/DDBJ databases">
        <authorList>
            <consortium name="Pathogen Informatics"/>
        </authorList>
    </citation>
    <scope>NUCLEOTIDE SEQUENCE [LARGE SCALE GENOMIC DNA]</scope>
</reference>
<evidence type="ECO:0000313" key="2">
    <source>
        <dbReference type="Proteomes" id="UP000271098"/>
    </source>
</evidence>
<keyword evidence="2" id="KW-1185">Reference proteome</keyword>
<dbReference type="WBParaSite" id="GPUH_0000587801-mRNA-1">
    <property type="protein sequence ID" value="GPUH_0000587801-mRNA-1"/>
    <property type="gene ID" value="GPUH_0000587801"/>
</dbReference>
<accession>A0A183DAX9</accession>